<dbReference type="InterPro" id="IPR000182">
    <property type="entry name" value="GNAT_dom"/>
</dbReference>
<accession>A0A931I7V9</accession>
<reference evidence="4" key="1">
    <citation type="submission" date="2020-11" db="EMBL/GenBank/DDBJ databases">
        <title>Nocardia NEAU-351.nov., a novel actinomycete isolated from the cow dung.</title>
        <authorList>
            <person name="Zhang X."/>
        </authorList>
    </citation>
    <scope>NUCLEOTIDE SEQUENCE</scope>
    <source>
        <strain evidence="4">NEAU-351</strain>
    </source>
</reference>
<dbReference type="CDD" id="cd04301">
    <property type="entry name" value="NAT_SF"/>
    <property type="match status" value="1"/>
</dbReference>
<dbReference type="RefSeq" id="WP_196148049.1">
    <property type="nucleotide sequence ID" value="NZ_JADMLG010000002.1"/>
</dbReference>
<comment type="caution">
    <text evidence="4">The sequence shown here is derived from an EMBL/GenBank/DDBJ whole genome shotgun (WGS) entry which is preliminary data.</text>
</comment>
<evidence type="ECO:0000313" key="5">
    <source>
        <dbReference type="Proteomes" id="UP000655751"/>
    </source>
</evidence>
<dbReference type="InterPro" id="IPR050769">
    <property type="entry name" value="NAT_camello-type"/>
</dbReference>
<evidence type="ECO:0000256" key="1">
    <source>
        <dbReference type="ARBA" id="ARBA00022679"/>
    </source>
</evidence>
<dbReference type="Gene3D" id="3.40.630.30">
    <property type="match status" value="1"/>
</dbReference>
<organism evidence="4 5">
    <name type="scientific">Nocardia bovistercoris</name>
    <dbReference type="NCBI Taxonomy" id="2785916"/>
    <lineage>
        <taxon>Bacteria</taxon>
        <taxon>Bacillati</taxon>
        <taxon>Actinomycetota</taxon>
        <taxon>Actinomycetes</taxon>
        <taxon>Mycobacteriales</taxon>
        <taxon>Nocardiaceae</taxon>
        <taxon>Nocardia</taxon>
    </lineage>
</organism>
<dbReference type="InterPro" id="IPR016181">
    <property type="entry name" value="Acyl_CoA_acyltransferase"/>
</dbReference>
<dbReference type="PANTHER" id="PTHR13947:SF37">
    <property type="entry name" value="LD18367P"/>
    <property type="match status" value="1"/>
</dbReference>
<dbReference type="GO" id="GO:0008080">
    <property type="term" value="F:N-acetyltransferase activity"/>
    <property type="evidence" value="ECO:0007669"/>
    <property type="project" value="InterPro"/>
</dbReference>
<gene>
    <name evidence="4" type="ORF">IT779_05355</name>
</gene>
<feature type="domain" description="N-acetyltransferase" evidence="3">
    <location>
        <begin position="5"/>
        <end position="149"/>
    </location>
</feature>
<evidence type="ECO:0000313" key="4">
    <source>
        <dbReference type="EMBL" id="MBH0775711.1"/>
    </source>
</evidence>
<dbReference type="Proteomes" id="UP000655751">
    <property type="component" value="Unassembled WGS sequence"/>
</dbReference>
<feature type="region of interest" description="Disordered" evidence="2">
    <location>
        <begin position="155"/>
        <end position="197"/>
    </location>
</feature>
<feature type="compositionally biased region" description="Polar residues" evidence="2">
    <location>
        <begin position="187"/>
        <end position="197"/>
    </location>
</feature>
<proteinExistence type="predicted"/>
<dbReference type="PROSITE" id="PS51186">
    <property type="entry name" value="GNAT"/>
    <property type="match status" value="1"/>
</dbReference>
<keyword evidence="5" id="KW-1185">Reference proteome</keyword>
<evidence type="ECO:0000256" key="2">
    <source>
        <dbReference type="SAM" id="MobiDB-lite"/>
    </source>
</evidence>
<keyword evidence="1" id="KW-0808">Transferase</keyword>
<dbReference type="EMBL" id="JADMLG010000002">
    <property type="protein sequence ID" value="MBH0775711.1"/>
    <property type="molecule type" value="Genomic_DNA"/>
</dbReference>
<evidence type="ECO:0000259" key="3">
    <source>
        <dbReference type="PROSITE" id="PS51186"/>
    </source>
</evidence>
<dbReference type="PANTHER" id="PTHR13947">
    <property type="entry name" value="GNAT FAMILY N-ACETYLTRANSFERASE"/>
    <property type="match status" value="1"/>
</dbReference>
<name>A0A931I7V9_9NOCA</name>
<dbReference type="AlphaFoldDB" id="A0A931I7V9"/>
<dbReference type="Pfam" id="PF00583">
    <property type="entry name" value="Acetyltransf_1"/>
    <property type="match status" value="1"/>
</dbReference>
<protein>
    <submittedName>
        <fullName evidence="4">GNAT family N-acetyltransferase</fullName>
    </submittedName>
</protein>
<sequence length="197" mass="21560">MPHGTDLRQACLNDLEAIGVLEHTIFAGQQPYGSVALRQLFAHHGSEWVVAVDGGVVGYVLVLAKEGKATLFTFAVAESYRERGLGRRLLLFALDKCVAANVEVVTLTVRPANEHARKLFKKVGFEKVDSDEEYFGSNGSRDIMERTLDPADVFYHSADGSRDDEPIRDGVAPAGATDQPEPMTGFRRNQSLARAGR</sequence>
<dbReference type="SUPFAM" id="SSF55729">
    <property type="entry name" value="Acyl-CoA N-acyltransferases (Nat)"/>
    <property type="match status" value="1"/>
</dbReference>
<feature type="compositionally biased region" description="Basic and acidic residues" evidence="2">
    <location>
        <begin position="159"/>
        <end position="168"/>
    </location>
</feature>